<feature type="compositionally biased region" description="Acidic residues" evidence="1">
    <location>
        <begin position="48"/>
        <end position="79"/>
    </location>
</feature>
<feature type="region of interest" description="Disordered" evidence="1">
    <location>
        <begin position="46"/>
        <end position="79"/>
    </location>
</feature>
<proteinExistence type="predicted"/>
<sequence>MGYLAGARGVGQPRVARSPSYFPWVHVTRFVLFYYRGTSTLRVNEKYVEEEEKEEKEEEEEEEEAEEYDDDDDEEKKNI</sequence>
<dbReference type="EMBL" id="JACSDY010000014">
    <property type="protein sequence ID" value="KAF7409063.1"/>
    <property type="molecule type" value="Genomic_DNA"/>
</dbReference>
<accession>A0A834KLT1</accession>
<gene>
    <name evidence="2" type="ORF">H0235_013915</name>
</gene>
<evidence type="ECO:0000256" key="1">
    <source>
        <dbReference type="SAM" id="MobiDB-lite"/>
    </source>
</evidence>
<organism evidence="2 3">
    <name type="scientific">Vespula pensylvanica</name>
    <name type="common">Western yellow jacket</name>
    <name type="synonym">Wasp</name>
    <dbReference type="NCBI Taxonomy" id="30213"/>
    <lineage>
        <taxon>Eukaryota</taxon>
        <taxon>Metazoa</taxon>
        <taxon>Ecdysozoa</taxon>
        <taxon>Arthropoda</taxon>
        <taxon>Hexapoda</taxon>
        <taxon>Insecta</taxon>
        <taxon>Pterygota</taxon>
        <taxon>Neoptera</taxon>
        <taxon>Endopterygota</taxon>
        <taxon>Hymenoptera</taxon>
        <taxon>Apocrita</taxon>
        <taxon>Aculeata</taxon>
        <taxon>Vespoidea</taxon>
        <taxon>Vespidae</taxon>
        <taxon>Vespinae</taxon>
        <taxon>Vespula</taxon>
    </lineage>
</organism>
<dbReference type="Proteomes" id="UP000600918">
    <property type="component" value="Unassembled WGS sequence"/>
</dbReference>
<dbReference type="AlphaFoldDB" id="A0A834KLT1"/>
<protein>
    <submittedName>
        <fullName evidence="2">Uncharacterized protein</fullName>
    </submittedName>
</protein>
<keyword evidence="3" id="KW-1185">Reference proteome</keyword>
<name>A0A834KLT1_VESPE</name>
<evidence type="ECO:0000313" key="2">
    <source>
        <dbReference type="EMBL" id="KAF7409063.1"/>
    </source>
</evidence>
<evidence type="ECO:0000313" key="3">
    <source>
        <dbReference type="Proteomes" id="UP000600918"/>
    </source>
</evidence>
<reference evidence="2" key="1">
    <citation type="journal article" date="2020" name="G3 (Bethesda)">
        <title>High-Quality Assemblies for Three Invasive Social Wasps from the &lt;i&gt;Vespula&lt;/i&gt; Genus.</title>
        <authorList>
            <person name="Harrop T.W.R."/>
            <person name="Guhlin J."/>
            <person name="McLaughlin G.M."/>
            <person name="Permina E."/>
            <person name="Stockwell P."/>
            <person name="Gilligan J."/>
            <person name="Le Lec M.F."/>
            <person name="Gruber M.A.M."/>
            <person name="Quinn O."/>
            <person name="Lovegrove M."/>
            <person name="Duncan E.J."/>
            <person name="Remnant E.J."/>
            <person name="Van Eeckhoven J."/>
            <person name="Graham B."/>
            <person name="Knapp R.A."/>
            <person name="Langford K.W."/>
            <person name="Kronenberg Z."/>
            <person name="Press M.O."/>
            <person name="Eacker S.M."/>
            <person name="Wilson-Rankin E.E."/>
            <person name="Purcell J."/>
            <person name="Lester P.J."/>
            <person name="Dearden P.K."/>
        </authorList>
    </citation>
    <scope>NUCLEOTIDE SEQUENCE</scope>
    <source>
        <strain evidence="2">Volc-1</strain>
    </source>
</reference>
<comment type="caution">
    <text evidence="2">The sequence shown here is derived from an EMBL/GenBank/DDBJ whole genome shotgun (WGS) entry which is preliminary data.</text>
</comment>